<reference evidence="2 3" key="1">
    <citation type="submission" date="2006-04" db="EMBL/GenBank/DDBJ databases">
        <authorList>
            <person name="Nierman W.C."/>
        </authorList>
    </citation>
    <scope>NUCLEOTIDE SEQUENCE [LARGE SCALE GENOMIC DNA]</scope>
    <source>
        <strain evidence="2 3">DW4/3-1</strain>
    </source>
</reference>
<feature type="compositionally biased region" description="Polar residues" evidence="1">
    <location>
        <begin position="11"/>
        <end position="25"/>
    </location>
</feature>
<dbReference type="EMBL" id="AAMD01000540">
    <property type="protein sequence ID" value="EAU61557.1"/>
    <property type="molecule type" value="Genomic_DNA"/>
</dbReference>
<evidence type="ECO:0000256" key="1">
    <source>
        <dbReference type="SAM" id="MobiDB-lite"/>
    </source>
</evidence>
<proteinExistence type="predicted"/>
<evidence type="ECO:0000313" key="2">
    <source>
        <dbReference type="EMBL" id="EAU61557.1"/>
    </source>
</evidence>
<name>Q08M48_STIAD</name>
<evidence type="ECO:0000313" key="3">
    <source>
        <dbReference type="Proteomes" id="UP000032702"/>
    </source>
</evidence>
<feature type="compositionally biased region" description="Polar residues" evidence="1">
    <location>
        <begin position="64"/>
        <end position="77"/>
    </location>
</feature>
<protein>
    <submittedName>
        <fullName evidence="2">Uncharacterized protein</fullName>
    </submittedName>
</protein>
<sequence length="94" mass="9685">MAWKLARRRLSLSTGTPGSEVSSRVSPKVATMPASAVTGTVVPSASEEPSQSIAEPTPNGRRVSWNTREGSNSSGRVSSPPRAIPKAGANAVGR</sequence>
<feature type="region of interest" description="Disordered" evidence="1">
    <location>
        <begin position="1"/>
        <end position="94"/>
    </location>
</feature>
<dbReference type="AlphaFoldDB" id="Q08M48"/>
<dbReference type="Proteomes" id="UP000032702">
    <property type="component" value="Unassembled WGS sequence"/>
</dbReference>
<feature type="compositionally biased region" description="Basic residues" evidence="1">
    <location>
        <begin position="1"/>
        <end position="10"/>
    </location>
</feature>
<comment type="caution">
    <text evidence="2">The sequence shown here is derived from an EMBL/GenBank/DDBJ whole genome shotgun (WGS) entry which is preliminary data.</text>
</comment>
<feature type="compositionally biased region" description="Polar residues" evidence="1">
    <location>
        <begin position="37"/>
        <end position="54"/>
    </location>
</feature>
<accession>Q08M48</accession>
<gene>
    <name evidence="2" type="ORF">STIAU_1906</name>
</gene>
<organism evidence="2 3">
    <name type="scientific">Stigmatella aurantiaca (strain DW4/3-1)</name>
    <dbReference type="NCBI Taxonomy" id="378806"/>
    <lineage>
        <taxon>Bacteria</taxon>
        <taxon>Pseudomonadati</taxon>
        <taxon>Myxococcota</taxon>
        <taxon>Myxococcia</taxon>
        <taxon>Myxococcales</taxon>
        <taxon>Cystobacterineae</taxon>
        <taxon>Archangiaceae</taxon>
        <taxon>Stigmatella</taxon>
    </lineage>
</organism>